<sequence length="74" mass="8656">MRSIFLFFIDPLAKLGSVYAPNIYEQAFEYTNLIKRGHAIIQRLTATLQTNENNRHLLKHIQQYNPNGKNLQLI</sequence>
<accession>A0ABW3I6S2</accession>
<proteinExistence type="predicted"/>
<dbReference type="Proteomes" id="UP001596996">
    <property type="component" value="Unassembled WGS sequence"/>
</dbReference>
<keyword evidence="3" id="KW-1185">Reference proteome</keyword>
<dbReference type="EMBL" id="JBHTJN010000001">
    <property type="protein sequence ID" value="MFD0965388.1"/>
    <property type="molecule type" value="Genomic_DNA"/>
</dbReference>
<organism evidence="2 3">
    <name type="scientific">Seminibacterium arietis</name>
    <dbReference type="NCBI Taxonomy" id="1173502"/>
    <lineage>
        <taxon>Bacteria</taxon>
        <taxon>Pseudomonadati</taxon>
        <taxon>Pseudomonadota</taxon>
        <taxon>Gammaproteobacteria</taxon>
        <taxon>Pasteurellales</taxon>
        <taxon>Pasteurellaceae</taxon>
        <taxon>Seminibacterium</taxon>
    </lineage>
</organism>
<evidence type="ECO:0000313" key="3">
    <source>
        <dbReference type="Proteomes" id="UP001596996"/>
    </source>
</evidence>
<protein>
    <submittedName>
        <fullName evidence="2">P22AR C-terminal domain-containing protein</fullName>
    </submittedName>
</protein>
<gene>
    <name evidence="2" type="ORF">ACFQ02_00705</name>
</gene>
<evidence type="ECO:0000259" key="1">
    <source>
        <dbReference type="Pfam" id="PF10548"/>
    </source>
</evidence>
<comment type="caution">
    <text evidence="2">The sequence shown here is derived from an EMBL/GenBank/DDBJ whole genome shotgun (WGS) entry which is preliminary data.</text>
</comment>
<evidence type="ECO:0000313" key="2">
    <source>
        <dbReference type="EMBL" id="MFD0965388.1"/>
    </source>
</evidence>
<feature type="domain" description="Bacteriophage P22 antirepressor protein C-terminal" evidence="1">
    <location>
        <begin position="10"/>
        <end position="47"/>
    </location>
</feature>
<name>A0ABW3I6S2_9PAST</name>
<reference evidence="3" key="1">
    <citation type="journal article" date="2019" name="Int. J. Syst. Evol. Microbiol.">
        <title>The Global Catalogue of Microorganisms (GCM) 10K type strain sequencing project: providing services to taxonomists for standard genome sequencing and annotation.</title>
        <authorList>
            <consortium name="The Broad Institute Genomics Platform"/>
            <consortium name="The Broad Institute Genome Sequencing Center for Infectious Disease"/>
            <person name="Wu L."/>
            <person name="Ma J."/>
        </authorList>
    </citation>
    <scope>NUCLEOTIDE SEQUENCE [LARGE SCALE GENOMIC DNA]</scope>
    <source>
        <strain evidence="3">CCUG 61707</strain>
    </source>
</reference>
<dbReference type="InterPro" id="IPR018876">
    <property type="entry name" value="Phage_P22_antirepressor_C"/>
</dbReference>
<dbReference type="RefSeq" id="WP_380818003.1">
    <property type="nucleotide sequence ID" value="NZ_JBHTJN010000001.1"/>
</dbReference>
<dbReference type="Pfam" id="PF10548">
    <property type="entry name" value="P22_AR_C"/>
    <property type="match status" value="1"/>
</dbReference>